<comment type="cofactor">
    <cofactor evidence="1">
        <name>K(+)</name>
        <dbReference type="ChEBI" id="CHEBI:29103"/>
    </cofactor>
</comment>
<dbReference type="GO" id="GO:0016301">
    <property type="term" value="F:kinase activity"/>
    <property type="evidence" value="ECO:0007669"/>
    <property type="project" value="UniProtKB-KW"/>
</dbReference>
<keyword evidence="8 13" id="KW-0418">Kinase</keyword>
<evidence type="ECO:0000256" key="11">
    <source>
        <dbReference type="ARBA" id="ARBA00023152"/>
    </source>
</evidence>
<dbReference type="EMBL" id="JAQOSK010000030">
    <property type="protein sequence ID" value="MDC2961116.1"/>
    <property type="molecule type" value="Genomic_DNA"/>
</dbReference>
<evidence type="ECO:0000313" key="16">
    <source>
        <dbReference type="Proteomes" id="UP001221328"/>
    </source>
</evidence>
<evidence type="ECO:0000256" key="8">
    <source>
        <dbReference type="ARBA" id="ARBA00022777"/>
    </source>
</evidence>
<keyword evidence="16" id="KW-1185">Reference proteome</keyword>
<dbReference type="InterPro" id="IPR001697">
    <property type="entry name" value="Pyr_Knase"/>
</dbReference>
<proteinExistence type="inferred from homology"/>
<evidence type="ECO:0000256" key="9">
    <source>
        <dbReference type="ARBA" id="ARBA00022840"/>
    </source>
</evidence>
<reference evidence="15 16" key="1">
    <citation type="journal article" date="2015" name="Int. J. Syst. Evol. Microbiol.">
        <title>Streptomyces gilvifuscus sp. nov., an actinomycete that produces antibacterial compounds isolated from soil.</title>
        <authorList>
            <person name="Nguyen T.M."/>
            <person name="Kim J."/>
        </authorList>
    </citation>
    <scope>NUCLEOTIDE SEQUENCE [LARGE SCALE GENOMIC DNA]</scope>
    <source>
        <strain evidence="15 16">T113</strain>
    </source>
</reference>
<dbReference type="InterPro" id="IPR011037">
    <property type="entry name" value="Pyrv_Knase-like_insert_dom_sf"/>
</dbReference>
<feature type="domain" description="Pyruvate kinase barrel" evidence="14">
    <location>
        <begin position="2"/>
        <end position="325"/>
    </location>
</feature>
<evidence type="ECO:0000256" key="1">
    <source>
        <dbReference type="ARBA" id="ARBA00001958"/>
    </source>
</evidence>
<keyword evidence="9" id="KW-0067">ATP-binding</keyword>
<dbReference type="SUPFAM" id="SSF50800">
    <property type="entry name" value="PK beta-barrel domain-like"/>
    <property type="match status" value="1"/>
</dbReference>
<evidence type="ECO:0000313" key="15">
    <source>
        <dbReference type="EMBL" id="MDC2961116.1"/>
    </source>
</evidence>
<evidence type="ECO:0000259" key="14">
    <source>
        <dbReference type="Pfam" id="PF00224"/>
    </source>
</evidence>
<comment type="pathway">
    <text evidence="2 13">Carbohydrate degradation; glycolysis; pyruvate from D-glyceraldehyde 3-phosphate: step 5/5.</text>
</comment>
<evidence type="ECO:0000256" key="3">
    <source>
        <dbReference type="ARBA" id="ARBA00008663"/>
    </source>
</evidence>
<name>A0ABT5G8C2_9ACTN</name>
<evidence type="ECO:0000256" key="6">
    <source>
        <dbReference type="ARBA" id="ARBA00022723"/>
    </source>
</evidence>
<dbReference type="InterPro" id="IPR015806">
    <property type="entry name" value="Pyrv_Knase_insert_dom_sf"/>
</dbReference>
<evidence type="ECO:0000256" key="12">
    <source>
        <dbReference type="ARBA" id="ARBA00023317"/>
    </source>
</evidence>
<dbReference type="Gene3D" id="3.20.20.60">
    <property type="entry name" value="Phosphoenolpyruvate-binding domains"/>
    <property type="match status" value="1"/>
</dbReference>
<comment type="similarity">
    <text evidence="3 13">Belongs to the pyruvate kinase family.</text>
</comment>
<dbReference type="InterPro" id="IPR040442">
    <property type="entry name" value="Pyrv_kinase-like_dom_sf"/>
</dbReference>
<keyword evidence="5 13" id="KW-0808">Transferase</keyword>
<dbReference type="PRINTS" id="PR01050">
    <property type="entry name" value="PYRUVTKNASE"/>
</dbReference>
<sequence length="357" mass="36742">MSRIVVTLGPATQDPAILEQVVKAGADSFRFPASKASVASLAELAAGVSSVAAGLGRTPDLLLDLPGAKTRFTNDDQFSLKGVSRVLVHFAPVPSDVHRDVPVLGLTGADISGRVDAGDILLVGDGEDALRVERVEPDHCVTIPLTTGFLGKRRGVALPGGSVPASGLTDRDRAALETVPGSVFGAVIISFVESADAVREARAVMAAAADGHAVPPVIAKVETRAGVAAVREIAACADAVLLGRGDLLLDSGPLEFFDLCEAVRTGTAEVGCPLVVGTQLLTSLSDGWLPHRSELAYVSELLRSGTSGLMLADETAAGTAPVRTVELLRDLRERYRGTGEVPPLFPARPAAAPAGGE</sequence>
<evidence type="ECO:0000256" key="4">
    <source>
        <dbReference type="ARBA" id="ARBA00012142"/>
    </source>
</evidence>
<keyword evidence="10 13" id="KW-0460">Magnesium</keyword>
<organism evidence="15 16">
    <name type="scientific">Streptomyces gilvifuscus</name>
    <dbReference type="NCBI Taxonomy" id="1550617"/>
    <lineage>
        <taxon>Bacteria</taxon>
        <taxon>Bacillati</taxon>
        <taxon>Actinomycetota</taxon>
        <taxon>Actinomycetes</taxon>
        <taxon>Kitasatosporales</taxon>
        <taxon>Streptomycetaceae</taxon>
        <taxon>Streptomyces</taxon>
    </lineage>
</organism>
<evidence type="ECO:0000256" key="2">
    <source>
        <dbReference type="ARBA" id="ARBA00004997"/>
    </source>
</evidence>
<keyword evidence="7" id="KW-0547">Nucleotide-binding</keyword>
<evidence type="ECO:0000256" key="10">
    <source>
        <dbReference type="ARBA" id="ARBA00022842"/>
    </source>
</evidence>
<gene>
    <name evidence="15" type="ORF">PO587_42505</name>
</gene>
<dbReference type="Proteomes" id="UP001221328">
    <property type="component" value="Unassembled WGS sequence"/>
</dbReference>
<evidence type="ECO:0000256" key="5">
    <source>
        <dbReference type="ARBA" id="ARBA00022679"/>
    </source>
</evidence>
<keyword evidence="12 15" id="KW-0670">Pyruvate</keyword>
<dbReference type="EC" id="2.7.1.40" evidence="4 13"/>
<comment type="caution">
    <text evidence="15">The sequence shown here is derived from an EMBL/GenBank/DDBJ whole genome shotgun (WGS) entry which is preliminary data.</text>
</comment>
<evidence type="ECO:0000256" key="13">
    <source>
        <dbReference type="RuleBase" id="RU000504"/>
    </source>
</evidence>
<dbReference type="SUPFAM" id="SSF51621">
    <property type="entry name" value="Phosphoenolpyruvate/pyruvate domain"/>
    <property type="match status" value="1"/>
</dbReference>
<dbReference type="Gene3D" id="2.40.33.10">
    <property type="entry name" value="PK beta-barrel domain-like"/>
    <property type="match status" value="1"/>
</dbReference>
<dbReference type="PANTHER" id="PTHR11817">
    <property type="entry name" value="PYRUVATE KINASE"/>
    <property type="match status" value="1"/>
</dbReference>
<dbReference type="RefSeq" id="WP_272179025.1">
    <property type="nucleotide sequence ID" value="NZ_JAQOSK010000030.1"/>
</dbReference>
<protein>
    <recommendedName>
        <fullName evidence="4 13">Pyruvate kinase</fullName>
        <ecNumber evidence="4 13">2.7.1.40</ecNumber>
    </recommendedName>
</protein>
<dbReference type="InterPro" id="IPR015813">
    <property type="entry name" value="Pyrv/PenolPyrv_kinase-like_dom"/>
</dbReference>
<dbReference type="Pfam" id="PF00224">
    <property type="entry name" value="PK"/>
    <property type="match status" value="1"/>
</dbReference>
<keyword evidence="11 13" id="KW-0324">Glycolysis</keyword>
<keyword evidence="6" id="KW-0479">Metal-binding</keyword>
<accession>A0ABT5G8C2</accession>
<comment type="catalytic activity">
    <reaction evidence="13">
        <text>pyruvate + ATP = phosphoenolpyruvate + ADP + H(+)</text>
        <dbReference type="Rhea" id="RHEA:18157"/>
        <dbReference type="ChEBI" id="CHEBI:15361"/>
        <dbReference type="ChEBI" id="CHEBI:15378"/>
        <dbReference type="ChEBI" id="CHEBI:30616"/>
        <dbReference type="ChEBI" id="CHEBI:58702"/>
        <dbReference type="ChEBI" id="CHEBI:456216"/>
        <dbReference type="EC" id="2.7.1.40"/>
    </reaction>
</comment>
<dbReference type="InterPro" id="IPR015793">
    <property type="entry name" value="Pyrv_Knase_brl"/>
</dbReference>
<evidence type="ECO:0000256" key="7">
    <source>
        <dbReference type="ARBA" id="ARBA00022741"/>
    </source>
</evidence>